<sequence>MGEMSMDVKKKPLVKSQKLENVSSIHIALRKSPVLVANPFLRVS</sequence>
<dbReference type="AlphaFoldDB" id="A7F469"/>
<keyword evidence="2" id="KW-1185">Reference proteome</keyword>
<dbReference type="RefSeq" id="XP_001586407.1">
    <property type="nucleotide sequence ID" value="XM_001586357.1"/>
</dbReference>
<protein>
    <submittedName>
        <fullName evidence="1">Uncharacterized protein</fullName>
    </submittedName>
</protein>
<organism evidence="1 2">
    <name type="scientific">Sclerotinia sclerotiorum (strain ATCC 18683 / 1980 / Ss-1)</name>
    <name type="common">White mold</name>
    <name type="synonym">Whetzelinia sclerotiorum</name>
    <dbReference type="NCBI Taxonomy" id="665079"/>
    <lineage>
        <taxon>Eukaryota</taxon>
        <taxon>Fungi</taxon>
        <taxon>Dikarya</taxon>
        <taxon>Ascomycota</taxon>
        <taxon>Pezizomycotina</taxon>
        <taxon>Leotiomycetes</taxon>
        <taxon>Helotiales</taxon>
        <taxon>Sclerotiniaceae</taxon>
        <taxon>Sclerotinia</taxon>
    </lineage>
</organism>
<reference evidence="2" key="1">
    <citation type="journal article" date="2011" name="PLoS Genet.">
        <title>Genomic analysis of the necrotrophic fungal pathogens Sclerotinia sclerotiorum and Botrytis cinerea.</title>
        <authorList>
            <person name="Amselem J."/>
            <person name="Cuomo C.A."/>
            <person name="van Kan J.A."/>
            <person name="Viaud M."/>
            <person name="Benito E.P."/>
            <person name="Couloux A."/>
            <person name="Coutinho P.M."/>
            <person name="de Vries R.P."/>
            <person name="Dyer P.S."/>
            <person name="Fillinger S."/>
            <person name="Fournier E."/>
            <person name="Gout L."/>
            <person name="Hahn M."/>
            <person name="Kohn L."/>
            <person name="Lapalu N."/>
            <person name="Plummer K.M."/>
            <person name="Pradier J.M."/>
            <person name="Quevillon E."/>
            <person name="Sharon A."/>
            <person name="Simon A."/>
            <person name="ten Have A."/>
            <person name="Tudzynski B."/>
            <person name="Tudzynski P."/>
            <person name="Wincker P."/>
            <person name="Andrew M."/>
            <person name="Anthouard V."/>
            <person name="Beever R.E."/>
            <person name="Beffa R."/>
            <person name="Benoit I."/>
            <person name="Bouzid O."/>
            <person name="Brault B."/>
            <person name="Chen Z."/>
            <person name="Choquer M."/>
            <person name="Collemare J."/>
            <person name="Cotton P."/>
            <person name="Danchin E.G."/>
            <person name="Da Silva C."/>
            <person name="Gautier A."/>
            <person name="Giraud C."/>
            <person name="Giraud T."/>
            <person name="Gonzalez C."/>
            <person name="Grossetete S."/>
            <person name="Guldener U."/>
            <person name="Henrissat B."/>
            <person name="Howlett B.J."/>
            <person name="Kodira C."/>
            <person name="Kretschmer M."/>
            <person name="Lappartient A."/>
            <person name="Leroch M."/>
            <person name="Levis C."/>
            <person name="Mauceli E."/>
            <person name="Neuveglise C."/>
            <person name="Oeser B."/>
            <person name="Pearson M."/>
            <person name="Poulain J."/>
            <person name="Poussereau N."/>
            <person name="Quesneville H."/>
            <person name="Rascle C."/>
            <person name="Schumacher J."/>
            <person name="Segurens B."/>
            <person name="Sexton A."/>
            <person name="Silva E."/>
            <person name="Sirven C."/>
            <person name="Soanes D.M."/>
            <person name="Talbot N.J."/>
            <person name="Templeton M."/>
            <person name="Yandava C."/>
            <person name="Yarden O."/>
            <person name="Zeng Q."/>
            <person name="Rollins J.A."/>
            <person name="Lebrun M.H."/>
            <person name="Dickman M."/>
        </authorList>
    </citation>
    <scope>NUCLEOTIDE SEQUENCE [LARGE SCALE GENOMIC DNA]</scope>
    <source>
        <strain evidence="2">ATCC 18683 / 1980 / Ss-1</strain>
    </source>
</reference>
<dbReference type="KEGG" id="ssl:SS1G_12391"/>
<dbReference type="InParanoid" id="A7F469"/>
<dbReference type="HOGENOM" id="CLU_3224870_0_0_1"/>
<evidence type="ECO:0000313" key="1">
    <source>
        <dbReference type="EMBL" id="EDN97540.1"/>
    </source>
</evidence>
<dbReference type="EMBL" id="CH476641">
    <property type="protein sequence ID" value="EDN97540.1"/>
    <property type="molecule type" value="Genomic_DNA"/>
</dbReference>
<dbReference type="GeneID" id="5482698"/>
<proteinExistence type="predicted"/>
<accession>A7F469</accession>
<gene>
    <name evidence="1" type="ORF">SS1G_12391</name>
</gene>
<dbReference type="Proteomes" id="UP000001312">
    <property type="component" value="Unassembled WGS sequence"/>
</dbReference>
<name>A7F469_SCLS1</name>
<evidence type="ECO:0000313" key="2">
    <source>
        <dbReference type="Proteomes" id="UP000001312"/>
    </source>
</evidence>